<dbReference type="AlphaFoldDB" id="A0A066XPX8"/>
<keyword evidence="3" id="KW-1185">Reference proteome</keyword>
<name>A0A066XPX8_COLSU</name>
<organism evidence="2 3">
    <name type="scientific">Colletotrichum sublineola</name>
    <name type="common">Sorghum anthracnose fungus</name>
    <dbReference type="NCBI Taxonomy" id="1173701"/>
    <lineage>
        <taxon>Eukaryota</taxon>
        <taxon>Fungi</taxon>
        <taxon>Dikarya</taxon>
        <taxon>Ascomycota</taxon>
        <taxon>Pezizomycotina</taxon>
        <taxon>Sordariomycetes</taxon>
        <taxon>Hypocreomycetidae</taxon>
        <taxon>Glomerellales</taxon>
        <taxon>Glomerellaceae</taxon>
        <taxon>Colletotrichum</taxon>
        <taxon>Colletotrichum graminicola species complex</taxon>
    </lineage>
</organism>
<feature type="region of interest" description="Disordered" evidence="1">
    <location>
        <begin position="48"/>
        <end position="68"/>
    </location>
</feature>
<protein>
    <submittedName>
        <fullName evidence="2">Uncharacterized protein</fullName>
    </submittedName>
</protein>
<evidence type="ECO:0000313" key="2">
    <source>
        <dbReference type="EMBL" id="KDN70947.1"/>
    </source>
</evidence>
<proteinExistence type="predicted"/>
<accession>A0A066XPX8</accession>
<comment type="caution">
    <text evidence="2">The sequence shown here is derived from an EMBL/GenBank/DDBJ whole genome shotgun (WGS) entry which is preliminary data.</text>
</comment>
<gene>
    <name evidence="2" type="ORF">CSUB01_08164</name>
</gene>
<evidence type="ECO:0000313" key="3">
    <source>
        <dbReference type="Proteomes" id="UP000027238"/>
    </source>
</evidence>
<dbReference type="EMBL" id="JMSE01000277">
    <property type="protein sequence ID" value="KDN70947.1"/>
    <property type="molecule type" value="Genomic_DNA"/>
</dbReference>
<reference evidence="3" key="1">
    <citation type="journal article" date="2014" name="Genome Announc.">
        <title>Draft genome sequence of Colletotrichum sublineola, a destructive pathogen of cultivated sorghum.</title>
        <authorList>
            <person name="Baroncelli R."/>
            <person name="Sanz-Martin J.M."/>
            <person name="Rech G.E."/>
            <person name="Sukno S.A."/>
            <person name="Thon M.R."/>
        </authorList>
    </citation>
    <scope>NUCLEOTIDE SEQUENCE [LARGE SCALE GENOMIC DNA]</scope>
    <source>
        <strain evidence="3">TX430BB</strain>
    </source>
</reference>
<sequence length="68" mass="7987">MQADAEPVRSHILSPSFTYTAPFEQGGVASDDDAAFHFYRKVRTERQLQHPNRLRGSYQRMRYRKASR</sequence>
<dbReference type="Proteomes" id="UP000027238">
    <property type="component" value="Unassembled WGS sequence"/>
</dbReference>
<evidence type="ECO:0000256" key="1">
    <source>
        <dbReference type="SAM" id="MobiDB-lite"/>
    </source>
</evidence>
<dbReference type="HOGENOM" id="CLU_2793887_0_0_1"/>